<evidence type="ECO:0000313" key="6">
    <source>
        <dbReference type="Proteomes" id="UP000051861"/>
    </source>
</evidence>
<comment type="subcellular location">
    <subcellularLocation>
        <location evidence="1">Cell membrane</location>
        <topology evidence="1">Multi-pass membrane protein</topology>
    </subcellularLocation>
</comment>
<sequence length="331" mass="36567">MNPFKRLIPPAIILLILLAVGITGYTLIEGWSILDTVYMMVITLSTVGFREVRELTTFGRFLTIGLILTGVGTAIYAAGQVIELIVEGQIIGYRRRRRMERKIKEIKGHYIICGFGRVGHQVAEEFESAKIPYVVIDSKQETAEELEPKGIPYIVGDMTLDEKLEEAGLKRAKGLIACADSDVSNVFVTLSARALNPELYIVARASQKDTQEKLKTAGANRVISPYFISGRRMAALATRPVTSDFLDIIMHGEHLEFSLREIEIPDRSPLLNKSLAEAEIRQKSGASVLAIRKADGGFNLQPLAISKIENGDILIVVGTQEQLELLGKMVK</sequence>
<dbReference type="PROSITE" id="PS51202">
    <property type="entry name" value="RCK_C"/>
    <property type="match status" value="1"/>
</dbReference>
<keyword evidence="2" id="KW-0472">Membrane</keyword>
<protein>
    <recommendedName>
        <fullName evidence="7">Potassium transporter TrkA</fullName>
    </recommendedName>
</protein>
<dbReference type="Gene3D" id="3.40.50.720">
    <property type="entry name" value="NAD(P)-binding Rossmann-like Domain"/>
    <property type="match status" value="1"/>
</dbReference>
<dbReference type="InterPro" id="IPR036721">
    <property type="entry name" value="RCK_C_sf"/>
</dbReference>
<dbReference type="SUPFAM" id="SSF116726">
    <property type="entry name" value="TrkA C-terminal domain-like"/>
    <property type="match status" value="1"/>
</dbReference>
<reference evidence="5 6" key="1">
    <citation type="journal article" date="2015" name="Microbiome">
        <title>Genomic resolution of linkages in carbon, nitrogen, and sulfur cycling among widespread estuary sediment bacteria.</title>
        <authorList>
            <person name="Baker B.J."/>
            <person name="Lazar C.S."/>
            <person name="Teske A.P."/>
            <person name="Dick G.J."/>
        </authorList>
    </citation>
    <scope>NUCLEOTIDE SEQUENCE [LARGE SCALE GENOMIC DNA]</scope>
    <source>
        <strain evidence="5">DG_54_3</strain>
    </source>
</reference>
<dbReference type="Gene3D" id="3.30.70.1450">
    <property type="entry name" value="Regulator of K+ conductance, C-terminal domain"/>
    <property type="match status" value="1"/>
</dbReference>
<organism evidence="5 6">
    <name type="scientific">candidate division WOR-1 bacterium DG_54_3</name>
    <dbReference type="NCBI Taxonomy" id="1703775"/>
    <lineage>
        <taxon>Bacteria</taxon>
        <taxon>Bacillati</taxon>
        <taxon>Saganbacteria</taxon>
    </lineage>
</organism>
<dbReference type="InterPro" id="IPR036291">
    <property type="entry name" value="NAD(P)-bd_dom_sf"/>
</dbReference>
<dbReference type="Pfam" id="PF07885">
    <property type="entry name" value="Ion_trans_2"/>
    <property type="match status" value="1"/>
</dbReference>
<evidence type="ECO:0008006" key="7">
    <source>
        <dbReference type="Google" id="ProtNLM"/>
    </source>
</evidence>
<evidence type="ECO:0000313" key="5">
    <source>
        <dbReference type="EMBL" id="KPJ69615.1"/>
    </source>
</evidence>
<evidence type="ECO:0000256" key="1">
    <source>
        <dbReference type="ARBA" id="ARBA00004651"/>
    </source>
</evidence>
<evidence type="ECO:0000259" key="3">
    <source>
        <dbReference type="PROSITE" id="PS51201"/>
    </source>
</evidence>
<dbReference type="InterPro" id="IPR006037">
    <property type="entry name" value="RCK_C"/>
</dbReference>
<dbReference type="Pfam" id="PF02254">
    <property type="entry name" value="TrkA_N"/>
    <property type="match status" value="1"/>
</dbReference>
<feature type="transmembrane region" description="Helical" evidence="2">
    <location>
        <begin position="7"/>
        <end position="25"/>
    </location>
</feature>
<dbReference type="SUPFAM" id="SSF51735">
    <property type="entry name" value="NAD(P)-binding Rossmann-fold domains"/>
    <property type="match status" value="1"/>
</dbReference>
<feature type="domain" description="RCK C-terminal" evidence="4">
    <location>
        <begin position="246"/>
        <end position="331"/>
    </location>
</feature>
<evidence type="ECO:0000256" key="2">
    <source>
        <dbReference type="SAM" id="Phobius"/>
    </source>
</evidence>
<evidence type="ECO:0000259" key="4">
    <source>
        <dbReference type="PROSITE" id="PS51202"/>
    </source>
</evidence>
<comment type="caution">
    <text evidence="5">The sequence shown here is derived from an EMBL/GenBank/DDBJ whole genome shotgun (WGS) entry which is preliminary data.</text>
</comment>
<accession>A0A0S7Y562</accession>
<dbReference type="Proteomes" id="UP000051861">
    <property type="component" value="Unassembled WGS sequence"/>
</dbReference>
<dbReference type="InterPro" id="IPR003148">
    <property type="entry name" value="RCK_N"/>
</dbReference>
<keyword evidence="2" id="KW-1133">Transmembrane helix</keyword>
<dbReference type="PATRIC" id="fig|1703775.3.peg.504"/>
<dbReference type="GO" id="GO:0008324">
    <property type="term" value="F:monoatomic cation transmembrane transporter activity"/>
    <property type="evidence" value="ECO:0007669"/>
    <property type="project" value="InterPro"/>
</dbReference>
<dbReference type="EMBL" id="LIZX01000019">
    <property type="protein sequence ID" value="KPJ69615.1"/>
    <property type="molecule type" value="Genomic_DNA"/>
</dbReference>
<feature type="domain" description="RCK N-terminal" evidence="3">
    <location>
        <begin position="107"/>
        <end position="224"/>
    </location>
</feature>
<dbReference type="InterPro" id="IPR050721">
    <property type="entry name" value="Trk_Ktr_HKT_K-transport"/>
</dbReference>
<dbReference type="PANTHER" id="PTHR43833">
    <property type="entry name" value="POTASSIUM CHANNEL PROTEIN 2-RELATED-RELATED"/>
    <property type="match status" value="1"/>
</dbReference>
<keyword evidence="2" id="KW-0812">Transmembrane</keyword>
<dbReference type="InterPro" id="IPR013099">
    <property type="entry name" value="K_chnl_dom"/>
</dbReference>
<feature type="transmembrane region" description="Helical" evidence="2">
    <location>
        <begin position="61"/>
        <end position="79"/>
    </location>
</feature>
<dbReference type="GO" id="GO:0005886">
    <property type="term" value="C:plasma membrane"/>
    <property type="evidence" value="ECO:0007669"/>
    <property type="project" value="UniProtKB-SubCell"/>
</dbReference>
<dbReference type="Pfam" id="PF02080">
    <property type="entry name" value="TrkA_C"/>
    <property type="match status" value="1"/>
</dbReference>
<dbReference type="AlphaFoldDB" id="A0A0S7Y562"/>
<dbReference type="PROSITE" id="PS51201">
    <property type="entry name" value="RCK_N"/>
    <property type="match status" value="1"/>
</dbReference>
<dbReference type="Gene3D" id="1.10.287.70">
    <property type="match status" value="1"/>
</dbReference>
<dbReference type="PANTHER" id="PTHR43833:SF9">
    <property type="entry name" value="POTASSIUM CHANNEL PROTEIN YUGO-RELATED"/>
    <property type="match status" value="1"/>
</dbReference>
<gene>
    <name evidence="5" type="ORF">AMJ44_03155</name>
</gene>
<dbReference type="GO" id="GO:0006813">
    <property type="term" value="P:potassium ion transport"/>
    <property type="evidence" value="ECO:0007669"/>
    <property type="project" value="InterPro"/>
</dbReference>
<dbReference type="SUPFAM" id="SSF81324">
    <property type="entry name" value="Voltage-gated potassium channels"/>
    <property type="match status" value="1"/>
</dbReference>
<proteinExistence type="predicted"/>
<name>A0A0S7Y562_UNCSA</name>